<dbReference type="RefSeq" id="WP_213533455.1">
    <property type="nucleotide sequence ID" value="NZ_BOVQ01000002.1"/>
</dbReference>
<keyword evidence="5" id="KW-1185">Reference proteome</keyword>
<dbReference type="SUPFAM" id="SSF51445">
    <property type="entry name" value="(Trans)glycosidases"/>
    <property type="match status" value="1"/>
</dbReference>
<dbReference type="Pfam" id="PF02903">
    <property type="entry name" value="Alpha-amylase_N"/>
    <property type="match status" value="1"/>
</dbReference>
<dbReference type="EC" id="3.2.1.-" evidence="4"/>
<dbReference type="SUPFAM" id="SSF81296">
    <property type="entry name" value="E set domains"/>
    <property type="match status" value="1"/>
</dbReference>
<sequence length="584" mass="67768">MNKAAIYHRPESEFAYLYSKENMHIRIQVAHEDIASVSLVYGDPYRWENTQNPELQSWKSMVVEMTKGLSTSVNDYFEAEVSVPTKRMDYLFVLTAIDGEKSIYTDQGVMPFSEELLTKKYAAFRFPYFHETDRAKAPEWVKKTVWYQIFPERFANGDKSNDPEGVKEWNSVENPDRQDFYGGDLQGVIEHLDHLTELGVNGIYFTPIFQAHSNHKYDTEDYLEIDKNFGDKKVFKTLIEEAHARGIKVMLDAVFNHIGDTSVQWQDVLKNQEKSKYADWFHVNSWPAAYTPMDDFENSEDATYDTFAFTPHMPKLNTANAEVQDYLLHIADYWIREFDIDAWRLDVADEVDHAFWKKFRQTCDSAKEDFYILGEVWHSAQPWLGGDEFSAVMNYAYTNAITDALVKKTLTLEQMVSAINTQLMLYRKQTNQVMFNVLDSHDTPRILTVAKGNKNLMKQVEMFTYLQPGVPCIYYGDEYALTGDMDPDCRKCMPWEKEEQDEDMFAFFKKIVAFRHEYAETLSGAALTWKIIDGKNGIVKFERGDLKAIFNIGERPAYFVGDNIILSHLVEGKNVGQFGFVVYK</sequence>
<proteinExistence type="predicted"/>
<reference evidence="5" key="1">
    <citation type="journal article" date="2019" name="Int. J. Syst. Evol. Microbiol.">
        <title>The Global Catalogue of Microorganisms (GCM) 10K type strain sequencing project: providing services to taxonomists for standard genome sequencing and annotation.</title>
        <authorList>
            <consortium name="The Broad Institute Genomics Platform"/>
            <consortium name="The Broad Institute Genome Sequencing Center for Infectious Disease"/>
            <person name="Wu L."/>
            <person name="Ma J."/>
        </authorList>
    </citation>
    <scope>NUCLEOTIDE SEQUENCE [LARGE SCALE GENOMIC DNA]</scope>
    <source>
        <strain evidence="5">CCUG 63287</strain>
    </source>
</reference>
<dbReference type="GO" id="GO:0016798">
    <property type="term" value="F:hydrolase activity, acting on glycosyl bonds"/>
    <property type="evidence" value="ECO:0007669"/>
    <property type="project" value="UniProtKB-KW"/>
</dbReference>
<dbReference type="CDD" id="cd02857">
    <property type="entry name" value="E_set_CDase_PDE_N"/>
    <property type="match status" value="1"/>
</dbReference>
<comment type="caution">
    <text evidence="4">The sequence shown here is derived from an EMBL/GenBank/DDBJ whole genome shotgun (WGS) entry which is preliminary data.</text>
</comment>
<dbReference type="Gene3D" id="3.90.400.10">
    <property type="entry name" value="Oligo-1,6-glucosidase, Domain 2"/>
    <property type="match status" value="1"/>
</dbReference>
<accession>A0ABV9JBF8</accession>
<dbReference type="Pfam" id="PF00128">
    <property type="entry name" value="Alpha-amylase"/>
    <property type="match status" value="1"/>
</dbReference>
<gene>
    <name evidence="4" type="ORF">ACFO26_04025</name>
</gene>
<dbReference type="InterPro" id="IPR017853">
    <property type="entry name" value="GH"/>
</dbReference>
<dbReference type="Gene3D" id="2.60.40.10">
    <property type="entry name" value="Immunoglobulins"/>
    <property type="match status" value="1"/>
</dbReference>
<evidence type="ECO:0000256" key="2">
    <source>
        <dbReference type="ARBA" id="ARBA00023295"/>
    </source>
</evidence>
<dbReference type="Proteomes" id="UP001595987">
    <property type="component" value="Unassembled WGS sequence"/>
</dbReference>
<name>A0ABV9JBF8_9LACT</name>
<keyword evidence="2 4" id="KW-0326">Glycosidase</keyword>
<dbReference type="Gene3D" id="3.20.20.80">
    <property type="entry name" value="Glycosidases"/>
    <property type="match status" value="1"/>
</dbReference>
<protein>
    <submittedName>
        <fullName evidence="4">Glycoside hydrolase family 13 protein</fullName>
        <ecNumber evidence="4">3.2.1.-</ecNumber>
    </submittedName>
</protein>
<organism evidence="4 5">
    <name type="scientific">Lactococcus nasutitermitis</name>
    <dbReference type="NCBI Taxonomy" id="1652957"/>
    <lineage>
        <taxon>Bacteria</taxon>
        <taxon>Bacillati</taxon>
        <taxon>Bacillota</taxon>
        <taxon>Bacilli</taxon>
        <taxon>Lactobacillales</taxon>
        <taxon>Streptococcaceae</taxon>
        <taxon>Lactococcus</taxon>
    </lineage>
</organism>
<dbReference type="EMBL" id="JBHSGD010000004">
    <property type="protein sequence ID" value="MFC4652067.1"/>
    <property type="molecule type" value="Genomic_DNA"/>
</dbReference>
<evidence type="ECO:0000256" key="1">
    <source>
        <dbReference type="ARBA" id="ARBA00022801"/>
    </source>
</evidence>
<dbReference type="SMART" id="SM00642">
    <property type="entry name" value="Aamy"/>
    <property type="match status" value="1"/>
</dbReference>
<dbReference type="PANTHER" id="PTHR10357:SF210">
    <property type="entry name" value="MALTODEXTRIN GLUCOSIDASE"/>
    <property type="match status" value="1"/>
</dbReference>
<dbReference type="PANTHER" id="PTHR10357">
    <property type="entry name" value="ALPHA-AMYLASE FAMILY MEMBER"/>
    <property type="match status" value="1"/>
</dbReference>
<dbReference type="InterPro" id="IPR006047">
    <property type="entry name" value="GH13_cat_dom"/>
</dbReference>
<dbReference type="CDD" id="cd11338">
    <property type="entry name" value="AmyAc_CMD"/>
    <property type="match status" value="1"/>
</dbReference>
<evidence type="ECO:0000259" key="3">
    <source>
        <dbReference type="SMART" id="SM00642"/>
    </source>
</evidence>
<dbReference type="InterPro" id="IPR004185">
    <property type="entry name" value="Glyco_hydro_13_lg-like_dom"/>
</dbReference>
<feature type="domain" description="Glycosyl hydrolase family 13 catalytic" evidence="3">
    <location>
        <begin position="148"/>
        <end position="515"/>
    </location>
</feature>
<keyword evidence="1 4" id="KW-0378">Hydrolase</keyword>
<evidence type="ECO:0000313" key="4">
    <source>
        <dbReference type="EMBL" id="MFC4652067.1"/>
    </source>
</evidence>
<dbReference type="InterPro" id="IPR014756">
    <property type="entry name" value="Ig_E-set"/>
</dbReference>
<dbReference type="InterPro" id="IPR013783">
    <property type="entry name" value="Ig-like_fold"/>
</dbReference>
<dbReference type="InterPro" id="IPR045857">
    <property type="entry name" value="O16G_dom_2"/>
</dbReference>
<evidence type="ECO:0000313" key="5">
    <source>
        <dbReference type="Proteomes" id="UP001595987"/>
    </source>
</evidence>